<dbReference type="Proteomes" id="UP001296873">
    <property type="component" value="Unassembled WGS sequence"/>
</dbReference>
<dbReference type="InterPro" id="IPR036388">
    <property type="entry name" value="WH-like_DNA-bd_sf"/>
</dbReference>
<dbReference type="InterPro" id="IPR000835">
    <property type="entry name" value="HTH_MarR-typ"/>
</dbReference>
<accession>A0ABS1D901</accession>
<dbReference type="EMBL" id="NRRL01000001">
    <property type="protein sequence ID" value="MBK1666602.1"/>
    <property type="molecule type" value="Genomic_DNA"/>
</dbReference>
<feature type="domain" description="HTH marR-type" evidence="2">
    <location>
        <begin position="197"/>
        <end position="248"/>
    </location>
</feature>
<proteinExistence type="predicted"/>
<dbReference type="SUPFAM" id="SSF46785">
    <property type="entry name" value="Winged helix' DNA-binding domain"/>
    <property type="match status" value="1"/>
</dbReference>
<dbReference type="InterPro" id="IPR039422">
    <property type="entry name" value="MarR/SlyA-like"/>
</dbReference>
<evidence type="ECO:0000259" key="2">
    <source>
        <dbReference type="Pfam" id="PF12802"/>
    </source>
</evidence>
<evidence type="ECO:0000313" key="4">
    <source>
        <dbReference type="Proteomes" id="UP001296873"/>
    </source>
</evidence>
<gene>
    <name evidence="3" type="ORF">CKO28_00910</name>
</gene>
<sequence>MILAMRVDRVQGMGRLPEQRVASRRLALHDQEPRRLGRPGVLVDRDADPKTPRPDLHRARLVPAVQGDTVRGIVEPMFGHLLQEAKELDPLIDRQPAEPLDQPGAPRLVMAVVDAQTRIVRPFRRWHLFTPKATLSWEAGAPEWHPGLGLEAMICPAYQTEWARCRAKGVMSTNRASRLADRLEALMNAHAARQYRHDLRPTQWQALRFFAGHPGSTITEFARARRSSTGSASVLVKRLVERGLVARTGGRNVSLQLTHAGWDVLRHDPRSDLEQGLAELTDPGGG</sequence>
<evidence type="ECO:0000313" key="3">
    <source>
        <dbReference type="EMBL" id="MBK1666602.1"/>
    </source>
</evidence>
<dbReference type="Gene3D" id="1.10.10.10">
    <property type="entry name" value="Winged helix-like DNA-binding domain superfamily/Winged helix DNA-binding domain"/>
    <property type="match status" value="1"/>
</dbReference>
<keyword evidence="4" id="KW-1185">Reference proteome</keyword>
<reference evidence="3 4" key="1">
    <citation type="journal article" date="2020" name="Microorganisms">
        <title>Osmotic Adaptation and Compatible Solute Biosynthesis of Phototrophic Bacteria as Revealed from Genome Analyses.</title>
        <authorList>
            <person name="Imhoff J.F."/>
            <person name="Rahn T."/>
            <person name="Kunzel S."/>
            <person name="Keller A."/>
            <person name="Neulinger S.C."/>
        </authorList>
    </citation>
    <scope>NUCLEOTIDE SEQUENCE [LARGE SCALE GENOMIC DNA]</scope>
    <source>
        <strain evidence="3 4">DSM 9895</strain>
    </source>
</reference>
<evidence type="ECO:0000256" key="1">
    <source>
        <dbReference type="SAM" id="MobiDB-lite"/>
    </source>
</evidence>
<dbReference type="Pfam" id="PF12802">
    <property type="entry name" value="MarR_2"/>
    <property type="match status" value="1"/>
</dbReference>
<organism evidence="3 4">
    <name type="scientific">Rhodovibrio sodomensis</name>
    <dbReference type="NCBI Taxonomy" id="1088"/>
    <lineage>
        <taxon>Bacteria</taxon>
        <taxon>Pseudomonadati</taxon>
        <taxon>Pseudomonadota</taxon>
        <taxon>Alphaproteobacteria</taxon>
        <taxon>Rhodospirillales</taxon>
        <taxon>Rhodovibrionaceae</taxon>
        <taxon>Rhodovibrio</taxon>
    </lineage>
</organism>
<protein>
    <recommendedName>
        <fullName evidence="2">HTH marR-type domain-containing protein</fullName>
    </recommendedName>
</protein>
<comment type="caution">
    <text evidence="3">The sequence shown here is derived from an EMBL/GenBank/DDBJ whole genome shotgun (WGS) entry which is preliminary data.</text>
</comment>
<name>A0ABS1D901_9PROT</name>
<feature type="region of interest" description="Disordered" evidence="1">
    <location>
        <begin position="29"/>
        <end position="54"/>
    </location>
</feature>
<dbReference type="PANTHER" id="PTHR33164">
    <property type="entry name" value="TRANSCRIPTIONAL REGULATOR, MARR FAMILY"/>
    <property type="match status" value="1"/>
</dbReference>
<dbReference type="InterPro" id="IPR036390">
    <property type="entry name" value="WH_DNA-bd_sf"/>
</dbReference>
<feature type="compositionally biased region" description="Basic and acidic residues" evidence="1">
    <location>
        <begin position="43"/>
        <end position="54"/>
    </location>
</feature>
<dbReference type="PANTHER" id="PTHR33164:SF43">
    <property type="entry name" value="HTH-TYPE TRANSCRIPTIONAL REPRESSOR YETL"/>
    <property type="match status" value="1"/>
</dbReference>